<evidence type="ECO:0000256" key="4">
    <source>
        <dbReference type="SAM" id="MobiDB-lite"/>
    </source>
</evidence>
<evidence type="ECO:0000313" key="11">
    <source>
        <dbReference type="EMBL" id="NWK00679.1"/>
    </source>
</evidence>
<dbReference type="Pfam" id="PF11794">
    <property type="entry name" value="HpaB_N"/>
    <property type="match status" value="1"/>
</dbReference>
<evidence type="ECO:0000313" key="16">
    <source>
        <dbReference type="Proteomes" id="UP000535457"/>
    </source>
</evidence>
<dbReference type="InterPro" id="IPR046373">
    <property type="entry name" value="Acyl-CoA_Oxase/DH_mid-dom_sf"/>
</dbReference>
<feature type="region of interest" description="Disordered" evidence="4">
    <location>
        <begin position="151"/>
        <end position="170"/>
    </location>
</feature>
<gene>
    <name evidence="11" type="ORF">HX840_02050</name>
    <name evidence="12" type="ORF">HX847_03790</name>
    <name evidence="8" type="ORF">HX848_07305</name>
    <name evidence="13" type="ORF">HX852_06935</name>
    <name evidence="14" type="ORF">HX853_00055</name>
    <name evidence="10" type="ORF">HX854_02580</name>
    <name evidence="9" type="ORF">HX858_07550</name>
    <name evidence="7" type="ORF">HX860_02025</name>
</gene>
<evidence type="ECO:0000313" key="8">
    <source>
        <dbReference type="EMBL" id="NWJ29166.1"/>
    </source>
</evidence>
<dbReference type="InterPro" id="IPR024674">
    <property type="entry name" value="HpaB/PvcC/4-BUDH_N"/>
</dbReference>
<dbReference type="EMBL" id="JACATD010000001">
    <property type="protein sequence ID" value="NWK00679.1"/>
    <property type="molecule type" value="Genomic_DNA"/>
</dbReference>
<organism evidence="12 19">
    <name type="scientific">Marine Group I thaumarchaeote</name>
    <dbReference type="NCBI Taxonomy" id="2511932"/>
    <lineage>
        <taxon>Archaea</taxon>
        <taxon>Nitrososphaerota</taxon>
        <taxon>Marine Group I</taxon>
    </lineage>
</organism>
<dbReference type="Gene3D" id="1.10.3140.10">
    <property type="entry name" value="4-hydroxybutyryl-coa dehydratase, domain 1"/>
    <property type="match status" value="1"/>
</dbReference>
<dbReference type="EMBL" id="JACATH010000008">
    <property type="protein sequence ID" value="NWJ57588.1"/>
    <property type="molecule type" value="Genomic_DNA"/>
</dbReference>
<evidence type="ECO:0000256" key="3">
    <source>
        <dbReference type="ARBA" id="ARBA00023002"/>
    </source>
</evidence>
<evidence type="ECO:0000256" key="2">
    <source>
        <dbReference type="ARBA" id="ARBA00022827"/>
    </source>
</evidence>
<dbReference type="Proteomes" id="UP000559282">
    <property type="component" value="Unassembled WGS sequence"/>
</dbReference>
<dbReference type="GO" id="GO:0016627">
    <property type="term" value="F:oxidoreductase activity, acting on the CH-CH group of donors"/>
    <property type="evidence" value="ECO:0007669"/>
    <property type="project" value="InterPro"/>
</dbReference>
<feature type="domain" description="HpaB/PvcC/4-BUDH C-terminal" evidence="5">
    <location>
        <begin position="285"/>
        <end position="482"/>
    </location>
</feature>
<dbReference type="EMBL" id="JACATF010000011">
    <property type="protein sequence ID" value="NWK07523.1"/>
    <property type="molecule type" value="Genomic_DNA"/>
</dbReference>
<comment type="caution">
    <text evidence="12">The sequence shown here is derived from an EMBL/GenBank/DDBJ whole genome shotgun (WGS) entry which is preliminary data.</text>
</comment>
<keyword evidence="3" id="KW-0560">Oxidoreductase</keyword>
<dbReference type="SUPFAM" id="SSF47203">
    <property type="entry name" value="Acyl-CoA dehydrogenase C-terminal domain-like"/>
    <property type="match status" value="1"/>
</dbReference>
<dbReference type="InterPro" id="IPR009100">
    <property type="entry name" value="AcylCoA_DH/oxidase_NM_dom_sf"/>
</dbReference>
<accession>A0A7K4NWY1</accession>
<dbReference type="Proteomes" id="UP000549797">
    <property type="component" value="Unassembled WGS sequence"/>
</dbReference>
<evidence type="ECO:0000313" key="21">
    <source>
        <dbReference type="Proteomes" id="UP000575480"/>
    </source>
</evidence>
<reference evidence="12" key="2">
    <citation type="submission" date="2020-06" db="EMBL/GenBank/DDBJ databases">
        <authorList>
            <person name="Wang Y."/>
        </authorList>
    </citation>
    <scope>NUCLEOTIDE SEQUENCE</scope>
    <source>
        <strain evidence="13">D1a</strain>
        <strain evidence="7">L14</strain>
        <strain evidence="9">L15a</strain>
        <strain evidence="14">L19a</strain>
        <strain evidence="12">T1C4</strain>
        <strain evidence="8">T1L11</strain>
        <strain evidence="11">T1L9</strain>
        <strain evidence="10">T3L1</strain>
    </source>
</reference>
<dbReference type="AlphaFoldDB" id="A0A7K4NWY1"/>
<evidence type="ECO:0000256" key="1">
    <source>
        <dbReference type="ARBA" id="ARBA00022630"/>
    </source>
</evidence>
<dbReference type="SUPFAM" id="SSF56645">
    <property type="entry name" value="Acyl-CoA dehydrogenase NM domain-like"/>
    <property type="match status" value="1"/>
</dbReference>
<evidence type="ECO:0000313" key="7">
    <source>
        <dbReference type="EMBL" id="NWJ19841.1"/>
    </source>
</evidence>
<evidence type="ECO:0000313" key="15">
    <source>
        <dbReference type="Proteomes" id="UP000520052"/>
    </source>
</evidence>
<name>A0A7K4NWY1_9ARCH</name>
<dbReference type="Proteomes" id="UP000547822">
    <property type="component" value="Unassembled WGS sequence"/>
</dbReference>
<keyword evidence="2" id="KW-0274">FAD</keyword>
<dbReference type="InterPro" id="IPR024719">
    <property type="entry name" value="HpaB/PvcC/4-BUDH_C"/>
</dbReference>
<dbReference type="Gene3D" id="2.40.110.10">
    <property type="entry name" value="Butyryl-CoA Dehydrogenase, subunit A, domain 2"/>
    <property type="match status" value="1"/>
</dbReference>
<dbReference type="Proteomes" id="UP000520052">
    <property type="component" value="Unassembled WGS sequence"/>
</dbReference>
<dbReference type="Proteomes" id="UP000563820">
    <property type="component" value="Unassembled WGS sequence"/>
</dbReference>
<keyword evidence="1" id="KW-0285">Flavoprotein</keyword>
<feature type="compositionally biased region" description="Basic and acidic residues" evidence="4">
    <location>
        <begin position="156"/>
        <end position="165"/>
    </location>
</feature>
<evidence type="ECO:0000259" key="5">
    <source>
        <dbReference type="Pfam" id="PF03241"/>
    </source>
</evidence>
<evidence type="ECO:0000313" key="12">
    <source>
        <dbReference type="EMBL" id="NWK07523.1"/>
    </source>
</evidence>
<evidence type="ECO:0000313" key="20">
    <source>
        <dbReference type="Proteomes" id="UP000563820"/>
    </source>
</evidence>
<dbReference type="EMBL" id="JACATJ010000012">
    <property type="protein sequence ID" value="NWK09493.1"/>
    <property type="molecule type" value="Genomic_DNA"/>
</dbReference>
<evidence type="ECO:0000313" key="14">
    <source>
        <dbReference type="EMBL" id="NWK13035.1"/>
    </source>
</evidence>
<dbReference type="Pfam" id="PF03241">
    <property type="entry name" value="HpaB"/>
    <property type="match status" value="1"/>
</dbReference>
<dbReference type="InterPro" id="IPR004925">
    <property type="entry name" value="HpaB/PvcC/4-BUDH"/>
</dbReference>
<evidence type="ECO:0000313" key="9">
    <source>
        <dbReference type="EMBL" id="NWJ57588.1"/>
    </source>
</evidence>
<feature type="domain" description="HpaB/PvcC/4-BUDH N-terminal" evidence="6">
    <location>
        <begin position="10"/>
        <end position="277"/>
    </location>
</feature>
<evidence type="ECO:0000313" key="10">
    <source>
        <dbReference type="EMBL" id="NWJ83609.1"/>
    </source>
</evidence>
<dbReference type="PIRSF" id="PIRSF000331">
    <property type="entry name" value="HpaA_HpaB"/>
    <property type="match status" value="1"/>
</dbReference>
<dbReference type="EMBL" id="JACATE010000014">
    <property type="protein sequence ID" value="NWJ29166.1"/>
    <property type="molecule type" value="Genomic_DNA"/>
</dbReference>
<evidence type="ECO:0000313" key="17">
    <source>
        <dbReference type="Proteomes" id="UP000547822"/>
    </source>
</evidence>
<dbReference type="PANTHER" id="PTHR36117">
    <property type="entry name" value="4-HYDROXYPHENYLACETATE 3-MONOOXYGENASE-RELATED"/>
    <property type="match status" value="1"/>
</dbReference>
<dbReference type="Proteomes" id="UP000575480">
    <property type="component" value="Unassembled WGS sequence"/>
</dbReference>
<dbReference type="Proteomes" id="UP000535457">
    <property type="component" value="Unassembled WGS sequence"/>
</dbReference>
<dbReference type="Proteomes" id="UP000587702">
    <property type="component" value="Unassembled WGS sequence"/>
</dbReference>
<evidence type="ECO:0000259" key="6">
    <source>
        <dbReference type="Pfam" id="PF11794"/>
    </source>
</evidence>
<reference evidence="15 16" key="1">
    <citation type="journal article" date="2019" name="Environ. Microbiol.">
        <title>Genomics insights into ecotype formation of ammonia-oxidizing archaea in the deep ocean.</title>
        <authorList>
            <person name="Wang Y."/>
            <person name="Huang J.M."/>
            <person name="Cui G.J."/>
            <person name="Nunoura T."/>
            <person name="Takaki Y."/>
            <person name="Li W.L."/>
            <person name="Li J."/>
            <person name="Gao Z.M."/>
            <person name="Takai K."/>
            <person name="Zhang A.Q."/>
            <person name="Stepanauskas R."/>
        </authorList>
    </citation>
    <scope>NUCLEOTIDE SEQUENCE [LARGE SCALE GENOMIC DNA]</scope>
    <source>
        <strain evidence="13 18">D1a</strain>
        <strain evidence="7 22">L14</strain>
        <strain evidence="9 21">L15a</strain>
        <strain evidence="14 16">L19a</strain>
        <strain evidence="12 19">T1C4</strain>
        <strain evidence="8 20">T1L11</strain>
        <strain evidence="11 17">T1L9</strain>
        <strain evidence="10 15">T3L1</strain>
    </source>
</reference>
<evidence type="ECO:0000313" key="18">
    <source>
        <dbReference type="Proteomes" id="UP000549797"/>
    </source>
</evidence>
<sequence>MANVLKTIRTGDDYIQSLRGRDLVVYLFGELVKEPVDHPMIRPSINAVAETYDLAVRDESLATADSSITGLKVNRFLHIAESAQDLVLQNKMQRTLGQNTGTCFQRCVGMDALNALHSVTFEIDEKHGTNYHQRFLDFVKMIQQENLVIGGAMTDPKGDRSKGPSEQDDPEMFTRIIETNDKGIYVSGAKAHQTGCINSHWIILMPTVRLTENDKDWAFVGVIPADAKGVTYIYGRQSCDTRSMEEGDIDDGNAKYAGQEALMILERVFIPWDKVFMNGEYEYASMLIERFTCYHRRSYVCKTGLGDVLIGAAATIADYNGVPNVSHIKDKIVEMTHLNETIFGAGIASSHLAHKLKSGVYLNEDMLAQVCKHNVTRFPYEIARLAQDIAGGLVVTLPSEKDFRHPVAGPLLKRFLVGRKGVDVENRMRILRLIENMTLGRNSVGYLTESMHGAGSPQAQRIQMQRQMQIGYKKNLAKKLAGITNDIEEPSEPSGYFDRIFQTKESIL</sequence>
<dbReference type="EMBL" id="JACATC010000002">
    <property type="protein sequence ID" value="NWJ83609.1"/>
    <property type="molecule type" value="Genomic_DNA"/>
</dbReference>
<dbReference type="EMBL" id="JACATG010000001">
    <property type="protein sequence ID" value="NWK13035.1"/>
    <property type="molecule type" value="Genomic_DNA"/>
</dbReference>
<protein>
    <submittedName>
        <fullName evidence="12">4-hydroxybutyryl-CoA dehydratase</fullName>
    </submittedName>
</protein>
<evidence type="ECO:0000313" key="22">
    <source>
        <dbReference type="Proteomes" id="UP000587702"/>
    </source>
</evidence>
<evidence type="ECO:0000313" key="13">
    <source>
        <dbReference type="EMBL" id="NWK09493.1"/>
    </source>
</evidence>
<dbReference type="PANTHER" id="PTHR36117:SF3">
    <property type="entry name" value="4-HYDROXYPHENYLACETATE 3-MONOOXYGENASE-RELATED"/>
    <property type="match status" value="1"/>
</dbReference>
<dbReference type="Gene3D" id="1.20.140.10">
    <property type="entry name" value="Butyryl-CoA Dehydrogenase, subunit A, domain 3"/>
    <property type="match status" value="1"/>
</dbReference>
<dbReference type="EMBL" id="JACATI010000001">
    <property type="protein sequence ID" value="NWJ19841.1"/>
    <property type="molecule type" value="Genomic_DNA"/>
</dbReference>
<dbReference type="InterPro" id="IPR036250">
    <property type="entry name" value="AcylCo_DH-like_C"/>
</dbReference>
<proteinExistence type="predicted"/>
<evidence type="ECO:0000313" key="19">
    <source>
        <dbReference type="Proteomes" id="UP000559282"/>
    </source>
</evidence>